<dbReference type="EMBL" id="FOHW01000009">
    <property type="protein sequence ID" value="SET27355.1"/>
    <property type="molecule type" value="Genomic_DNA"/>
</dbReference>
<evidence type="ECO:0000313" key="1">
    <source>
        <dbReference type="EMBL" id="SET27355.1"/>
    </source>
</evidence>
<proteinExistence type="predicted"/>
<gene>
    <name evidence="1" type="ORF">SAMN05216197_109137</name>
</gene>
<accession>A0A1I0D583</accession>
<dbReference type="AlphaFoldDB" id="A0A1I0D583"/>
<reference evidence="1 2" key="1">
    <citation type="submission" date="2016-10" db="EMBL/GenBank/DDBJ databases">
        <authorList>
            <person name="de Groot N.N."/>
        </authorList>
    </citation>
    <scope>NUCLEOTIDE SEQUENCE [LARGE SCALE GENOMIC DNA]</scope>
    <source>
        <strain evidence="1 2">DSM 11363</strain>
    </source>
</reference>
<dbReference type="Proteomes" id="UP000182332">
    <property type="component" value="Unassembled WGS sequence"/>
</dbReference>
<name>A0A1I0D583_9PSED</name>
<protein>
    <submittedName>
        <fullName evidence="1">Uncharacterized protein</fullName>
    </submittedName>
</protein>
<sequence length="47" mass="5035">MAEPIPNPIKSCMSDVFPGLTLESGHNHIININIANGVNNVIQPAPR</sequence>
<organism evidence="1 2">
    <name type="scientific">Pseudomonas graminis</name>
    <dbReference type="NCBI Taxonomy" id="158627"/>
    <lineage>
        <taxon>Bacteria</taxon>
        <taxon>Pseudomonadati</taxon>
        <taxon>Pseudomonadota</taxon>
        <taxon>Gammaproteobacteria</taxon>
        <taxon>Pseudomonadales</taxon>
        <taxon>Pseudomonadaceae</taxon>
        <taxon>Pseudomonas</taxon>
    </lineage>
</organism>
<evidence type="ECO:0000313" key="2">
    <source>
        <dbReference type="Proteomes" id="UP000182332"/>
    </source>
</evidence>